<name>A0A9P6AHB2_9AGAM</name>
<comment type="caution">
    <text evidence="1">The sequence shown here is derived from an EMBL/GenBank/DDBJ whole genome shotgun (WGS) entry which is preliminary data.</text>
</comment>
<sequence>MARHTALSGGFAFWNIASNSSLKDLATKPSLNGFETRRQDITHIVHPDRDANRSESWVLNGLEELVDEAEQSINQVLANHGPLNPS</sequence>
<protein>
    <submittedName>
        <fullName evidence="1">Uncharacterized protein</fullName>
    </submittedName>
</protein>
<evidence type="ECO:0000313" key="1">
    <source>
        <dbReference type="EMBL" id="KAF9505708.1"/>
    </source>
</evidence>
<dbReference type="EMBL" id="MU129140">
    <property type="protein sequence ID" value="KAF9505708.1"/>
    <property type="molecule type" value="Genomic_DNA"/>
</dbReference>
<dbReference type="AlphaFoldDB" id="A0A9P6AHB2"/>
<dbReference type="Proteomes" id="UP000886523">
    <property type="component" value="Unassembled WGS sequence"/>
</dbReference>
<evidence type="ECO:0000313" key="2">
    <source>
        <dbReference type="Proteomes" id="UP000886523"/>
    </source>
</evidence>
<proteinExistence type="predicted"/>
<organism evidence="1 2">
    <name type="scientific">Hydnum rufescens UP504</name>
    <dbReference type="NCBI Taxonomy" id="1448309"/>
    <lineage>
        <taxon>Eukaryota</taxon>
        <taxon>Fungi</taxon>
        <taxon>Dikarya</taxon>
        <taxon>Basidiomycota</taxon>
        <taxon>Agaricomycotina</taxon>
        <taxon>Agaricomycetes</taxon>
        <taxon>Cantharellales</taxon>
        <taxon>Hydnaceae</taxon>
        <taxon>Hydnum</taxon>
    </lineage>
</organism>
<reference evidence="1" key="1">
    <citation type="journal article" date="2020" name="Nat. Commun.">
        <title>Large-scale genome sequencing of mycorrhizal fungi provides insights into the early evolution of symbiotic traits.</title>
        <authorList>
            <person name="Miyauchi S."/>
            <person name="Kiss E."/>
            <person name="Kuo A."/>
            <person name="Drula E."/>
            <person name="Kohler A."/>
            <person name="Sanchez-Garcia M."/>
            <person name="Morin E."/>
            <person name="Andreopoulos B."/>
            <person name="Barry K.W."/>
            <person name="Bonito G."/>
            <person name="Buee M."/>
            <person name="Carver A."/>
            <person name="Chen C."/>
            <person name="Cichocki N."/>
            <person name="Clum A."/>
            <person name="Culley D."/>
            <person name="Crous P.W."/>
            <person name="Fauchery L."/>
            <person name="Girlanda M."/>
            <person name="Hayes R.D."/>
            <person name="Keri Z."/>
            <person name="LaButti K."/>
            <person name="Lipzen A."/>
            <person name="Lombard V."/>
            <person name="Magnuson J."/>
            <person name="Maillard F."/>
            <person name="Murat C."/>
            <person name="Nolan M."/>
            <person name="Ohm R.A."/>
            <person name="Pangilinan J."/>
            <person name="Pereira M.F."/>
            <person name="Perotto S."/>
            <person name="Peter M."/>
            <person name="Pfister S."/>
            <person name="Riley R."/>
            <person name="Sitrit Y."/>
            <person name="Stielow J.B."/>
            <person name="Szollosi G."/>
            <person name="Zifcakova L."/>
            <person name="Stursova M."/>
            <person name="Spatafora J.W."/>
            <person name="Tedersoo L."/>
            <person name="Vaario L.M."/>
            <person name="Yamada A."/>
            <person name="Yan M."/>
            <person name="Wang P."/>
            <person name="Xu J."/>
            <person name="Bruns T."/>
            <person name="Baldrian P."/>
            <person name="Vilgalys R."/>
            <person name="Dunand C."/>
            <person name="Henrissat B."/>
            <person name="Grigoriev I.V."/>
            <person name="Hibbett D."/>
            <person name="Nagy L.G."/>
            <person name="Martin F.M."/>
        </authorList>
    </citation>
    <scope>NUCLEOTIDE SEQUENCE</scope>
    <source>
        <strain evidence="1">UP504</strain>
    </source>
</reference>
<keyword evidence="2" id="KW-1185">Reference proteome</keyword>
<gene>
    <name evidence="1" type="ORF">BS47DRAFT_1400170</name>
</gene>
<accession>A0A9P6AHB2</accession>